<evidence type="ECO:0000256" key="10">
    <source>
        <dbReference type="ARBA" id="ARBA00022827"/>
    </source>
</evidence>
<comment type="cofactor">
    <cofactor evidence="1 19">
        <name>FAD</name>
        <dbReference type="ChEBI" id="CHEBI:57692"/>
    </cofactor>
</comment>
<keyword evidence="15 19" id="KW-0131">Cell cycle</keyword>
<dbReference type="GO" id="GO:0051301">
    <property type="term" value="P:cell division"/>
    <property type="evidence" value="ECO:0007669"/>
    <property type="project" value="UniProtKB-KW"/>
</dbReference>
<evidence type="ECO:0000256" key="1">
    <source>
        <dbReference type="ARBA" id="ARBA00001974"/>
    </source>
</evidence>
<proteinExistence type="inferred from homology"/>
<evidence type="ECO:0000256" key="12">
    <source>
        <dbReference type="ARBA" id="ARBA00022960"/>
    </source>
</evidence>
<dbReference type="PATRIC" id="fig|1307839.3.peg.679"/>
<evidence type="ECO:0000259" key="20">
    <source>
        <dbReference type="PROSITE" id="PS51387"/>
    </source>
</evidence>
<evidence type="ECO:0000256" key="11">
    <source>
        <dbReference type="ARBA" id="ARBA00022857"/>
    </source>
</evidence>
<dbReference type="GO" id="GO:0005829">
    <property type="term" value="C:cytosol"/>
    <property type="evidence" value="ECO:0007669"/>
    <property type="project" value="TreeGrafter"/>
</dbReference>
<dbReference type="InterPro" id="IPR016167">
    <property type="entry name" value="FAD-bd_PCMH_sub1"/>
</dbReference>
<dbReference type="Gene3D" id="3.90.78.10">
    <property type="entry name" value="UDP-N-acetylenolpyruvoylglucosamine reductase, C-terminal domain"/>
    <property type="match status" value="1"/>
</dbReference>
<dbReference type="EMBL" id="CP013118">
    <property type="protein sequence ID" value="ALO14307.1"/>
    <property type="molecule type" value="Genomic_DNA"/>
</dbReference>
<sequence>MGKNITLILLQICPMAQLKTNIDLSSYHTFGLPHKTDALFEYESEKELIQFLKTESQKFKNLMPIGSGSNLLFTKTYHGCLLHNLNQHIKITDKNATHTLVQTGGGLEWDDFVAWTVEQNLYGLENLSLIPGTTGATPVQNIGAYGVEVRLFIKSLEAIEIATGKKYTFSNADCRFGYRDSIFKNEWRNRFVVTSVTYQLLNKPQFNVNYGSLKQEIDRLGPLNQENVRKAVINIRNSKLPDPDVTGNAGSFFKNPVVTQAAANNLLRQFPAMPHYPAEDSSVKLAAGWLIDQCGLKGYQTQKGAGIHDKQALVLINNGVKSGSDILELARYVQSNVKEHFGIELEPEATIL</sequence>
<evidence type="ECO:0000256" key="15">
    <source>
        <dbReference type="ARBA" id="ARBA00023306"/>
    </source>
</evidence>
<feature type="active site" evidence="19">
    <location>
        <position position="179"/>
    </location>
</feature>
<dbReference type="InterPro" id="IPR006094">
    <property type="entry name" value="Oxid_FAD_bind_N"/>
</dbReference>
<dbReference type="AlphaFoldDB" id="A0A0S2HW93"/>
<keyword evidence="14 19" id="KW-0560">Oxidoreductase</keyword>
<dbReference type="EC" id="1.3.1.98" evidence="5 19"/>
<feature type="active site" evidence="19">
    <location>
        <position position="348"/>
    </location>
</feature>
<evidence type="ECO:0000256" key="9">
    <source>
        <dbReference type="ARBA" id="ARBA00022630"/>
    </source>
</evidence>
<dbReference type="GO" id="GO:0071949">
    <property type="term" value="F:FAD binding"/>
    <property type="evidence" value="ECO:0007669"/>
    <property type="project" value="InterPro"/>
</dbReference>
<evidence type="ECO:0000256" key="6">
    <source>
        <dbReference type="ARBA" id="ARBA00015188"/>
    </source>
</evidence>
<dbReference type="InterPro" id="IPR003170">
    <property type="entry name" value="MurB"/>
</dbReference>
<keyword evidence="9 19" id="KW-0285">Flavoprotein</keyword>
<dbReference type="PANTHER" id="PTHR21071:SF4">
    <property type="entry name" value="UDP-N-ACETYLENOLPYRUVOYLGLUCOSAMINE REDUCTASE"/>
    <property type="match status" value="1"/>
</dbReference>
<keyword evidence="16 19" id="KW-0961">Cell wall biogenesis/degradation</keyword>
<comment type="function">
    <text evidence="2 19">Cell wall formation.</text>
</comment>
<keyword evidence="22" id="KW-1185">Reference proteome</keyword>
<dbReference type="GO" id="GO:0008360">
    <property type="term" value="P:regulation of cell shape"/>
    <property type="evidence" value="ECO:0007669"/>
    <property type="project" value="UniProtKB-KW"/>
</dbReference>
<dbReference type="HAMAP" id="MF_00037">
    <property type="entry name" value="MurB"/>
    <property type="match status" value="1"/>
</dbReference>
<dbReference type="NCBIfam" id="NF010478">
    <property type="entry name" value="PRK13903.1"/>
    <property type="match status" value="1"/>
</dbReference>
<dbReference type="PANTHER" id="PTHR21071">
    <property type="entry name" value="UDP-N-ACETYLENOLPYRUVOYLGLUCOSAMINE REDUCTASE"/>
    <property type="match status" value="1"/>
</dbReference>
<dbReference type="Pfam" id="PF02873">
    <property type="entry name" value="MurB_C"/>
    <property type="match status" value="1"/>
</dbReference>
<dbReference type="STRING" id="1307839.L21SP5_00635"/>
<evidence type="ECO:0000256" key="16">
    <source>
        <dbReference type="ARBA" id="ARBA00023316"/>
    </source>
</evidence>
<organism evidence="21 22">
    <name type="scientific">Salinivirga cyanobacteriivorans</name>
    <dbReference type="NCBI Taxonomy" id="1307839"/>
    <lineage>
        <taxon>Bacteria</taxon>
        <taxon>Pseudomonadati</taxon>
        <taxon>Bacteroidota</taxon>
        <taxon>Bacteroidia</taxon>
        <taxon>Bacteroidales</taxon>
        <taxon>Salinivirgaceae</taxon>
        <taxon>Salinivirga</taxon>
    </lineage>
</organism>
<evidence type="ECO:0000313" key="22">
    <source>
        <dbReference type="Proteomes" id="UP000064893"/>
    </source>
</evidence>
<dbReference type="Pfam" id="PF01565">
    <property type="entry name" value="FAD_binding_4"/>
    <property type="match status" value="1"/>
</dbReference>
<evidence type="ECO:0000256" key="17">
    <source>
        <dbReference type="ARBA" id="ARBA00031026"/>
    </source>
</evidence>
<comment type="similarity">
    <text evidence="19">Belongs to the MurB family.</text>
</comment>
<dbReference type="InterPro" id="IPR036635">
    <property type="entry name" value="MurB_C_sf"/>
</dbReference>
<dbReference type="PROSITE" id="PS51387">
    <property type="entry name" value="FAD_PCMH"/>
    <property type="match status" value="1"/>
</dbReference>
<keyword evidence="11 19" id="KW-0521">NADP</keyword>
<feature type="active site" description="Proton donor" evidence="19">
    <location>
        <position position="251"/>
    </location>
</feature>
<dbReference type="NCBIfam" id="TIGR00179">
    <property type="entry name" value="murB"/>
    <property type="match status" value="1"/>
</dbReference>
<keyword evidence="12 19" id="KW-0133">Cell shape</keyword>
<keyword evidence="7 19" id="KW-0963">Cytoplasm</keyword>
<evidence type="ECO:0000256" key="3">
    <source>
        <dbReference type="ARBA" id="ARBA00004496"/>
    </source>
</evidence>
<dbReference type="SUPFAM" id="SSF56176">
    <property type="entry name" value="FAD-binding/transporter-associated domain-like"/>
    <property type="match status" value="1"/>
</dbReference>
<evidence type="ECO:0000256" key="19">
    <source>
        <dbReference type="HAMAP-Rule" id="MF_00037"/>
    </source>
</evidence>
<evidence type="ECO:0000256" key="2">
    <source>
        <dbReference type="ARBA" id="ARBA00003921"/>
    </source>
</evidence>
<evidence type="ECO:0000256" key="7">
    <source>
        <dbReference type="ARBA" id="ARBA00022490"/>
    </source>
</evidence>
<comment type="pathway">
    <text evidence="4 19">Cell wall biogenesis; peptidoglycan biosynthesis.</text>
</comment>
<reference evidence="21 22" key="1">
    <citation type="submission" date="2015-11" db="EMBL/GenBank/DDBJ databases">
        <title>Description and complete genome sequence of a novel strain predominating in hypersaline microbial mats and representing a new family of the Bacteriodetes phylum.</title>
        <authorList>
            <person name="Spring S."/>
            <person name="Bunk B."/>
            <person name="Sproer C."/>
            <person name="Klenk H.-P."/>
        </authorList>
    </citation>
    <scope>NUCLEOTIDE SEQUENCE [LARGE SCALE GENOMIC DNA]</scope>
    <source>
        <strain evidence="21 22">L21-Spi-D4</strain>
    </source>
</reference>
<keyword evidence="13 19" id="KW-0573">Peptidoglycan synthesis</keyword>
<dbReference type="Gene3D" id="3.30.43.10">
    <property type="entry name" value="Uridine Diphospho-n-acetylenolpyruvylglucosamine Reductase, domain 2"/>
    <property type="match status" value="1"/>
</dbReference>
<evidence type="ECO:0000256" key="5">
    <source>
        <dbReference type="ARBA" id="ARBA00012518"/>
    </source>
</evidence>
<dbReference type="InterPro" id="IPR016169">
    <property type="entry name" value="FAD-bd_PCMH_sub2"/>
</dbReference>
<evidence type="ECO:0000256" key="13">
    <source>
        <dbReference type="ARBA" id="ARBA00022984"/>
    </source>
</evidence>
<accession>A0A0S2HW93</accession>
<evidence type="ECO:0000313" key="21">
    <source>
        <dbReference type="EMBL" id="ALO14307.1"/>
    </source>
</evidence>
<dbReference type="UniPathway" id="UPA00219"/>
<comment type="subcellular location">
    <subcellularLocation>
        <location evidence="3 19">Cytoplasm</location>
    </subcellularLocation>
</comment>
<dbReference type="KEGG" id="blq:L21SP5_00635"/>
<keyword evidence="8 19" id="KW-0132">Cell division</keyword>
<dbReference type="Proteomes" id="UP000064893">
    <property type="component" value="Chromosome"/>
</dbReference>
<dbReference type="InterPro" id="IPR036318">
    <property type="entry name" value="FAD-bd_PCMH-like_sf"/>
</dbReference>
<evidence type="ECO:0000256" key="4">
    <source>
        <dbReference type="ARBA" id="ARBA00004752"/>
    </source>
</evidence>
<dbReference type="InterPro" id="IPR016166">
    <property type="entry name" value="FAD-bd_PCMH"/>
</dbReference>
<evidence type="ECO:0000256" key="8">
    <source>
        <dbReference type="ARBA" id="ARBA00022618"/>
    </source>
</evidence>
<name>A0A0S2HW93_9BACT</name>
<gene>
    <name evidence="19 21" type="primary">murB</name>
    <name evidence="21" type="ORF">L21SP5_00635</name>
</gene>
<dbReference type="GO" id="GO:0009252">
    <property type="term" value="P:peptidoglycan biosynthetic process"/>
    <property type="evidence" value="ECO:0007669"/>
    <property type="project" value="UniProtKB-UniRule"/>
</dbReference>
<protein>
    <recommendedName>
        <fullName evidence="6 19">UDP-N-acetylenolpyruvoylglucosamine reductase</fullName>
        <ecNumber evidence="5 19">1.3.1.98</ecNumber>
    </recommendedName>
    <alternativeName>
        <fullName evidence="17 19">UDP-N-acetylmuramate dehydrogenase</fullName>
    </alternativeName>
</protein>
<dbReference type="SUPFAM" id="SSF56194">
    <property type="entry name" value="Uridine diphospho-N-Acetylenolpyruvylglucosamine reductase, MurB, C-terminal domain"/>
    <property type="match status" value="1"/>
</dbReference>
<comment type="catalytic activity">
    <reaction evidence="18 19">
        <text>UDP-N-acetyl-alpha-D-muramate + NADP(+) = UDP-N-acetyl-3-O-(1-carboxyvinyl)-alpha-D-glucosamine + NADPH + H(+)</text>
        <dbReference type="Rhea" id="RHEA:12248"/>
        <dbReference type="ChEBI" id="CHEBI:15378"/>
        <dbReference type="ChEBI" id="CHEBI:57783"/>
        <dbReference type="ChEBI" id="CHEBI:58349"/>
        <dbReference type="ChEBI" id="CHEBI:68483"/>
        <dbReference type="ChEBI" id="CHEBI:70757"/>
        <dbReference type="EC" id="1.3.1.98"/>
    </reaction>
</comment>
<evidence type="ECO:0000256" key="14">
    <source>
        <dbReference type="ARBA" id="ARBA00023002"/>
    </source>
</evidence>
<feature type="domain" description="FAD-binding PCMH-type" evidence="20">
    <location>
        <begin position="32"/>
        <end position="203"/>
    </location>
</feature>
<dbReference type="Gene3D" id="3.30.465.10">
    <property type="match status" value="1"/>
</dbReference>
<dbReference type="GO" id="GO:0008762">
    <property type="term" value="F:UDP-N-acetylmuramate dehydrogenase activity"/>
    <property type="evidence" value="ECO:0007669"/>
    <property type="project" value="UniProtKB-UniRule"/>
</dbReference>
<keyword evidence="10 19" id="KW-0274">FAD</keyword>
<dbReference type="GO" id="GO:0071555">
    <property type="term" value="P:cell wall organization"/>
    <property type="evidence" value="ECO:0007669"/>
    <property type="project" value="UniProtKB-KW"/>
</dbReference>
<evidence type="ECO:0000256" key="18">
    <source>
        <dbReference type="ARBA" id="ARBA00048914"/>
    </source>
</evidence>
<dbReference type="NCBIfam" id="NF000755">
    <property type="entry name" value="PRK00046.1"/>
    <property type="match status" value="1"/>
</dbReference>
<dbReference type="InterPro" id="IPR011601">
    <property type="entry name" value="MurB_C"/>
</dbReference>